<evidence type="ECO:0000256" key="1">
    <source>
        <dbReference type="ARBA" id="ARBA00023125"/>
    </source>
</evidence>
<proteinExistence type="predicted"/>
<name>A0AA91Q1H6_CLALS</name>
<dbReference type="GO" id="GO:0003700">
    <property type="term" value="F:DNA-binding transcription factor activity"/>
    <property type="evidence" value="ECO:0007669"/>
    <property type="project" value="UniProtKB-UniRule"/>
</dbReference>
<dbReference type="PROSITE" id="PS51517">
    <property type="entry name" value="NDT80"/>
    <property type="match status" value="1"/>
</dbReference>
<dbReference type="Pfam" id="PF05224">
    <property type="entry name" value="NDT80_PhoG"/>
    <property type="match status" value="1"/>
</dbReference>
<sequence length="635" mass="70623">MESPTIIAPETGGNSTNIENTNSPQAANETAAKKLAPRSSNQFRVGPPFGTTVVARHIYNDALGEKMTPQITARLDRGFNLIDGQWIGYKRNYFTLVAAFCFEDQPLSICSTSTFSCLDTNQRQKLLYFKLRLVSTCAEDKKTQISLVQHTAKRDKGPQFSPPVYNAVPGRLPGHHVMKSVANIRNGDKISRCNRLFHLPHSERQQLVATTNCILSTYPDDKEVSLVARYERIQFSSSASGARKQSSTNNKHYILEVQLLGVTEQGDVVLAYTQTPPLIVRGRSPSNYASGEKKKRSSLEKIDDNFITDQENLDVPTRKKARIRSRKALQPLGNTRQKSPPLFLDSDSSHGNKQKSTEKMNSKKGQGENYSREKHFSGITSAGSFGGGTNYFANANSVRRFDHHGNICSQGNTIGHESSNSHAQSPGQPEYVIPQDLSLVPQSVSDASFPEVTYTSLSDREPLNTYYNYRPRKITFSKLEEALRKYEAAKETLENLLQCSLGSNASWNSNIGATQEVNNWRSASTPLQIRHLADNPASTPSKTKRHSPVLRCKHGLKKRTTAPRKVYSSSDLGSDNCDSSFRRFKEELEVLKSTILIRPTASSGNDLSSPLSTLNSEKEKEYVDWGDSARPFSTI</sequence>
<accession>A0AA91Q1H6</accession>
<gene>
    <name evidence="5" type="ORF">A9F13_05g03267</name>
</gene>
<reference evidence="5 6" key="1">
    <citation type="submission" date="2017-04" db="EMBL/GenBank/DDBJ databases">
        <title>Draft genome of the yeast Clavispora lusitaniae type strain CBS 6936.</title>
        <authorList>
            <person name="Durrens P."/>
            <person name="Klopp C."/>
            <person name="Biteau N."/>
            <person name="Fitton-Ouhabi V."/>
            <person name="Dementhon K."/>
            <person name="Accoceberry I."/>
            <person name="Sherman D.J."/>
            <person name="Noel T."/>
        </authorList>
    </citation>
    <scope>NUCLEOTIDE SEQUENCE [LARGE SCALE GENOMIC DNA]</scope>
    <source>
        <strain evidence="5 6">CBS 6936</strain>
    </source>
</reference>
<keyword evidence="1 2" id="KW-0238">DNA-binding</keyword>
<dbReference type="EMBL" id="LYUB02000005">
    <property type="protein sequence ID" value="OVF09505.1"/>
    <property type="molecule type" value="Genomic_DNA"/>
</dbReference>
<dbReference type="KEGG" id="clus:A9F13_05g03267"/>
<evidence type="ECO:0000313" key="6">
    <source>
        <dbReference type="Proteomes" id="UP000195602"/>
    </source>
</evidence>
<dbReference type="InterPro" id="IPR052605">
    <property type="entry name" value="Fungal_trans_regulator"/>
</dbReference>
<dbReference type="GO" id="GO:0045944">
    <property type="term" value="P:positive regulation of transcription by RNA polymerase II"/>
    <property type="evidence" value="ECO:0007669"/>
    <property type="project" value="TreeGrafter"/>
</dbReference>
<comment type="caution">
    <text evidence="5">The sequence shown here is derived from an EMBL/GenBank/DDBJ whole genome shotgun (WGS) entry which is preliminary data.</text>
</comment>
<organism evidence="5 6">
    <name type="scientific">Clavispora lusitaniae</name>
    <name type="common">Candida lusitaniae</name>
    <dbReference type="NCBI Taxonomy" id="36911"/>
    <lineage>
        <taxon>Eukaryota</taxon>
        <taxon>Fungi</taxon>
        <taxon>Dikarya</taxon>
        <taxon>Ascomycota</taxon>
        <taxon>Saccharomycotina</taxon>
        <taxon>Pichiomycetes</taxon>
        <taxon>Metschnikowiaceae</taxon>
        <taxon>Clavispora</taxon>
    </lineage>
</organism>
<feature type="region of interest" description="Disordered" evidence="3">
    <location>
        <begin position="1"/>
        <end position="28"/>
    </location>
</feature>
<evidence type="ECO:0000256" key="3">
    <source>
        <dbReference type="SAM" id="MobiDB-lite"/>
    </source>
</evidence>
<dbReference type="InterPro" id="IPR008967">
    <property type="entry name" value="p53-like_TF_DNA-bd_sf"/>
</dbReference>
<feature type="region of interest" description="Disordered" evidence="3">
    <location>
        <begin position="409"/>
        <end position="430"/>
    </location>
</feature>
<dbReference type="Proteomes" id="UP000195602">
    <property type="component" value="Unassembled WGS sequence"/>
</dbReference>
<dbReference type="GO" id="GO:0000228">
    <property type="term" value="C:nuclear chromosome"/>
    <property type="evidence" value="ECO:0007669"/>
    <property type="project" value="TreeGrafter"/>
</dbReference>
<feature type="compositionally biased region" description="Basic residues" evidence="3">
    <location>
        <begin position="318"/>
        <end position="327"/>
    </location>
</feature>
<evidence type="ECO:0000256" key="2">
    <source>
        <dbReference type="PROSITE-ProRule" id="PRU00850"/>
    </source>
</evidence>
<feature type="region of interest" description="Disordered" evidence="3">
    <location>
        <begin position="311"/>
        <end position="372"/>
    </location>
</feature>
<dbReference type="AlphaFoldDB" id="A0AA91Q1H6"/>
<dbReference type="GO" id="GO:0051321">
    <property type="term" value="P:meiotic cell cycle"/>
    <property type="evidence" value="ECO:0007669"/>
    <property type="project" value="TreeGrafter"/>
</dbReference>
<dbReference type="PANTHER" id="PTHR35144:SF2">
    <property type="entry name" value="MEIOSIS-SPECIFIC TRANSCRIPTION FACTOR NDT80"/>
    <property type="match status" value="1"/>
</dbReference>
<feature type="compositionally biased region" description="Basic and acidic residues" evidence="3">
    <location>
        <begin position="347"/>
        <end position="361"/>
    </location>
</feature>
<feature type="domain" description="NDT80" evidence="4">
    <location>
        <begin position="8"/>
        <end position="292"/>
    </location>
</feature>
<feature type="compositionally biased region" description="Polar residues" evidence="3">
    <location>
        <begin position="409"/>
        <end position="427"/>
    </location>
</feature>
<dbReference type="GO" id="GO:0003677">
    <property type="term" value="F:DNA binding"/>
    <property type="evidence" value="ECO:0007669"/>
    <property type="project" value="UniProtKB-KW"/>
</dbReference>
<dbReference type="SUPFAM" id="SSF49417">
    <property type="entry name" value="p53-like transcription factors"/>
    <property type="match status" value="1"/>
</dbReference>
<evidence type="ECO:0000313" key="5">
    <source>
        <dbReference type="EMBL" id="OVF09505.1"/>
    </source>
</evidence>
<dbReference type="PANTHER" id="PTHR35144">
    <property type="entry name" value="MEIOSIS-SPECIFIC TRANSCRIPTION FACTOR NDT80"/>
    <property type="match status" value="1"/>
</dbReference>
<evidence type="ECO:0000259" key="4">
    <source>
        <dbReference type="PROSITE" id="PS51517"/>
    </source>
</evidence>
<protein>
    <submittedName>
        <fullName evidence="5">Meiosis-specific transcription factor</fullName>
    </submittedName>
</protein>
<dbReference type="Gene3D" id="2.60.40.1390">
    <property type="entry name" value="NDT80 DNA-binding domain"/>
    <property type="match status" value="1"/>
</dbReference>
<dbReference type="InterPro" id="IPR024061">
    <property type="entry name" value="NDT80_DNA-bd_dom"/>
</dbReference>
<dbReference type="InterPro" id="IPR037141">
    <property type="entry name" value="NDT80_DNA-bd_dom_sf"/>
</dbReference>
<feature type="DNA-binding region" description="NDT80" evidence="2">
    <location>
        <begin position="8"/>
        <end position="292"/>
    </location>
</feature>
<feature type="compositionally biased region" description="Polar residues" evidence="3">
    <location>
        <begin position="12"/>
        <end position="28"/>
    </location>
</feature>